<dbReference type="Proteomes" id="UP000887226">
    <property type="component" value="Unassembled WGS sequence"/>
</dbReference>
<keyword evidence="1" id="KW-1133">Transmembrane helix</keyword>
<feature type="transmembrane region" description="Helical" evidence="1">
    <location>
        <begin position="110"/>
        <end position="132"/>
    </location>
</feature>
<reference evidence="2" key="1">
    <citation type="journal article" date="2021" name="IMA Fungus">
        <title>Genomic characterization of three marine fungi, including Emericellopsis atlantica sp. nov. with signatures of a generalist lifestyle and marine biomass degradation.</title>
        <authorList>
            <person name="Hagestad O.C."/>
            <person name="Hou L."/>
            <person name="Andersen J.H."/>
            <person name="Hansen E.H."/>
            <person name="Altermark B."/>
            <person name="Li C."/>
            <person name="Kuhnert E."/>
            <person name="Cox R.J."/>
            <person name="Crous P.W."/>
            <person name="Spatafora J.W."/>
            <person name="Lail K."/>
            <person name="Amirebrahimi M."/>
            <person name="Lipzen A."/>
            <person name="Pangilinan J."/>
            <person name="Andreopoulos W."/>
            <person name="Hayes R.D."/>
            <person name="Ng V."/>
            <person name="Grigoriev I.V."/>
            <person name="Jackson S.A."/>
            <person name="Sutton T.D.S."/>
            <person name="Dobson A.D.W."/>
            <person name="Rama T."/>
        </authorList>
    </citation>
    <scope>NUCLEOTIDE SEQUENCE</scope>
    <source>
        <strain evidence="2">TRa3180A</strain>
    </source>
</reference>
<dbReference type="EMBL" id="MU253751">
    <property type="protein sequence ID" value="KAG9248345.1"/>
    <property type="molecule type" value="Genomic_DNA"/>
</dbReference>
<dbReference type="OrthoDB" id="3918601at2759"/>
<protein>
    <submittedName>
        <fullName evidence="2">Uncharacterized protein</fullName>
    </submittedName>
</protein>
<proteinExistence type="predicted"/>
<keyword evidence="1" id="KW-0472">Membrane</keyword>
<name>A0A9P7ZBA4_9HELO</name>
<evidence type="ECO:0000313" key="3">
    <source>
        <dbReference type="Proteomes" id="UP000887226"/>
    </source>
</evidence>
<comment type="caution">
    <text evidence="2">The sequence shown here is derived from an EMBL/GenBank/DDBJ whole genome shotgun (WGS) entry which is preliminary data.</text>
</comment>
<evidence type="ECO:0000256" key="1">
    <source>
        <dbReference type="SAM" id="Phobius"/>
    </source>
</evidence>
<organism evidence="2 3">
    <name type="scientific">Calycina marina</name>
    <dbReference type="NCBI Taxonomy" id="1763456"/>
    <lineage>
        <taxon>Eukaryota</taxon>
        <taxon>Fungi</taxon>
        <taxon>Dikarya</taxon>
        <taxon>Ascomycota</taxon>
        <taxon>Pezizomycotina</taxon>
        <taxon>Leotiomycetes</taxon>
        <taxon>Helotiales</taxon>
        <taxon>Pezizellaceae</taxon>
        <taxon>Calycina</taxon>
    </lineage>
</organism>
<keyword evidence="1" id="KW-0812">Transmembrane</keyword>
<gene>
    <name evidence="2" type="ORF">BJ878DRAFT_54999</name>
</gene>
<keyword evidence="3" id="KW-1185">Reference proteome</keyword>
<sequence>MATEIGLSWIVIFGTIKLSTRFSLHTKLLGMNESFLLISIEHTLPQSTSISSCADSSLHIFIHHHTRSLCKRLGKVHRADPIGIPEADTTGRYTCWGFVQEHLLTVYRMYYISNLMFIPTVSASKVSIALPLLQITPQNLDQQLLRASIVLLAVWTLASAFVVALQCNFSHPWVAVGERWPHIVSFASRLPNTLSSP</sequence>
<accession>A0A9P7ZBA4</accession>
<feature type="transmembrane region" description="Helical" evidence="1">
    <location>
        <begin position="144"/>
        <end position="165"/>
    </location>
</feature>
<evidence type="ECO:0000313" key="2">
    <source>
        <dbReference type="EMBL" id="KAG9248345.1"/>
    </source>
</evidence>
<dbReference type="AlphaFoldDB" id="A0A9P7ZBA4"/>